<sequence length="198" mass="22230">MAGKKFSFGHLLGRKAKATEDEDEKARKAKSRQAEEDERDEDAQSDEDREDAEEQDDEKQGRKVKKAKTVEDDDPDADDDEGDDQDAEDDEDNKEVKKGRRAERTRCSRIFSSQYAAGRPDMAAHLAFNTKLSSAEAINTLKMMDAVQPTTARVTLDSRMRAERQVRIALDANQLVSNSANAIASRMKNLYNSTKGKK</sequence>
<protein>
    <submittedName>
        <fullName evidence="2">Uncharacterized protein</fullName>
    </submittedName>
</protein>
<dbReference type="RefSeq" id="WP_280629837.1">
    <property type="nucleotide sequence ID" value="NZ_CP123498.1"/>
</dbReference>
<evidence type="ECO:0000313" key="2">
    <source>
        <dbReference type="EMBL" id="WGL96293.1"/>
    </source>
</evidence>
<proteinExistence type="predicted"/>
<feature type="compositionally biased region" description="Acidic residues" evidence="1">
    <location>
        <begin position="71"/>
        <end position="93"/>
    </location>
</feature>
<gene>
    <name evidence="2" type="ORF">QE207_06925</name>
</gene>
<dbReference type="Proteomes" id="UP001177597">
    <property type="component" value="Chromosome"/>
</dbReference>
<name>A0AA95GH80_9GAMM</name>
<reference evidence="2" key="1">
    <citation type="submission" date="2023-04" db="EMBL/GenBank/DDBJ databases">
        <title>Genome dynamics across the evolutionary transition to endosymbiosis.</title>
        <authorList>
            <person name="Siozios S."/>
            <person name="Nadal-Jimenez P."/>
            <person name="Azagi T."/>
            <person name="Sprong H."/>
            <person name="Frost C.L."/>
            <person name="Parratt S.R."/>
            <person name="Taylor G."/>
            <person name="Brettell L."/>
            <person name="Lew K.C."/>
            <person name="Croft L."/>
            <person name="King K.C."/>
            <person name="Brockhurst M.A."/>
            <person name="Hypsa V."/>
            <person name="Novakova E."/>
            <person name="Darby A.C."/>
            <person name="Hurst G.D.D."/>
        </authorList>
    </citation>
    <scope>NUCLEOTIDE SEQUENCE</scope>
    <source>
        <strain evidence="2">AIh</strain>
    </source>
</reference>
<evidence type="ECO:0000256" key="1">
    <source>
        <dbReference type="SAM" id="MobiDB-lite"/>
    </source>
</evidence>
<organism evidence="2 3">
    <name type="scientific">Arsenophonus nasoniae</name>
    <name type="common">son-killer infecting Nasonia vitripennis</name>
    <dbReference type="NCBI Taxonomy" id="638"/>
    <lineage>
        <taxon>Bacteria</taxon>
        <taxon>Pseudomonadati</taxon>
        <taxon>Pseudomonadota</taxon>
        <taxon>Gammaproteobacteria</taxon>
        <taxon>Enterobacterales</taxon>
        <taxon>Morganellaceae</taxon>
        <taxon>Arsenophonus</taxon>
    </lineage>
</organism>
<dbReference type="EMBL" id="CP123498">
    <property type="protein sequence ID" value="WGL96293.1"/>
    <property type="molecule type" value="Genomic_DNA"/>
</dbReference>
<evidence type="ECO:0000313" key="3">
    <source>
        <dbReference type="Proteomes" id="UP001177597"/>
    </source>
</evidence>
<dbReference type="AlphaFoldDB" id="A0AA95GH80"/>
<feature type="region of interest" description="Disordered" evidence="1">
    <location>
        <begin position="1"/>
        <end position="104"/>
    </location>
</feature>
<accession>A0AA95GH80</accession>
<feature type="compositionally biased region" description="Acidic residues" evidence="1">
    <location>
        <begin position="35"/>
        <end position="57"/>
    </location>
</feature>